<dbReference type="Gene3D" id="1.10.8.10">
    <property type="entry name" value="DNA helicase RuvA subunit, C-terminal domain"/>
    <property type="match status" value="1"/>
</dbReference>
<dbReference type="PANTHER" id="PTHR12281:SF31">
    <property type="entry name" value="DCN1-LIKE PROTEIN 3"/>
    <property type="match status" value="1"/>
</dbReference>
<accession>A0ABR2I3R4</accession>
<keyword evidence="6" id="KW-1185">Reference proteome</keyword>
<dbReference type="EMBL" id="JAPCWZ010000007">
    <property type="protein sequence ID" value="KAK8857048.1"/>
    <property type="molecule type" value="Genomic_DNA"/>
</dbReference>
<evidence type="ECO:0000256" key="3">
    <source>
        <dbReference type="SAM" id="MobiDB-lite"/>
    </source>
</evidence>
<gene>
    <name evidence="5" type="ORF">PGQ11_012960</name>
</gene>
<comment type="function">
    <text evidence="2">Neddylation of cullins play an essential role in the regulation of SCF-type complexes activity.</text>
</comment>
<evidence type="ECO:0000313" key="6">
    <source>
        <dbReference type="Proteomes" id="UP001390339"/>
    </source>
</evidence>
<dbReference type="Pfam" id="PF14555">
    <property type="entry name" value="UBA_4"/>
    <property type="match status" value="1"/>
</dbReference>
<evidence type="ECO:0000313" key="5">
    <source>
        <dbReference type="EMBL" id="KAK8857048.1"/>
    </source>
</evidence>
<name>A0ABR2I3R4_9PEZI</name>
<dbReference type="InterPro" id="IPR042460">
    <property type="entry name" value="DCN1-like_PONY"/>
</dbReference>
<sequence length="273" mass="30260">MPLSSAHRAAVAEFIGITGATEKVAQRFLKNSSYRMDEAVDSFYSSGAGGSAPSASRESSLTKQFESLRDPQDDKDKIGPENTMTYLQSVGASLEDASMFVILEIVKAETIGEIKKDGFVSGWAEAGVDGNLASQKKHVANLVARLPKDKELFKKVAKYAFVAGKEPDQRALALENAMLYWTMLFAPPGRPWVGKQTGVDFFALWTQFLKDKWTRTVSRDMWNQTLLFAEKSAEDESLSFWNPEASWPNVIDDFVAWYKARSEAGAMEVDQSA</sequence>
<protein>
    <recommendedName>
        <fullName evidence="2">Defective in cullin neddylation protein</fullName>
    </recommendedName>
</protein>
<evidence type="ECO:0000256" key="2">
    <source>
        <dbReference type="RuleBase" id="RU410713"/>
    </source>
</evidence>
<dbReference type="InterPro" id="IPR009060">
    <property type="entry name" value="UBA-like_sf"/>
</dbReference>
<dbReference type="Gene3D" id="1.10.238.10">
    <property type="entry name" value="EF-hand"/>
    <property type="match status" value="1"/>
</dbReference>
<dbReference type="InterPro" id="IPR014764">
    <property type="entry name" value="DCN-prot"/>
</dbReference>
<feature type="compositionally biased region" description="Low complexity" evidence="3">
    <location>
        <begin position="46"/>
        <end position="59"/>
    </location>
</feature>
<comment type="caution">
    <text evidence="5">The sequence shown here is derived from an EMBL/GenBank/DDBJ whole genome shotgun (WGS) entry which is preliminary data.</text>
</comment>
<dbReference type="SUPFAM" id="SSF46934">
    <property type="entry name" value="UBA-like"/>
    <property type="match status" value="1"/>
</dbReference>
<dbReference type="Pfam" id="PF03556">
    <property type="entry name" value="Cullin_binding"/>
    <property type="match status" value="1"/>
</dbReference>
<organism evidence="5 6">
    <name type="scientific">Apiospora arundinis</name>
    <dbReference type="NCBI Taxonomy" id="335852"/>
    <lineage>
        <taxon>Eukaryota</taxon>
        <taxon>Fungi</taxon>
        <taxon>Dikarya</taxon>
        <taxon>Ascomycota</taxon>
        <taxon>Pezizomycotina</taxon>
        <taxon>Sordariomycetes</taxon>
        <taxon>Xylariomycetidae</taxon>
        <taxon>Amphisphaeriales</taxon>
        <taxon>Apiosporaceae</taxon>
        <taxon>Apiospora</taxon>
    </lineage>
</organism>
<feature type="compositionally biased region" description="Basic and acidic residues" evidence="3">
    <location>
        <begin position="66"/>
        <end position="79"/>
    </location>
</feature>
<evidence type="ECO:0000256" key="1">
    <source>
        <dbReference type="ARBA" id="ARBA00022786"/>
    </source>
</evidence>
<proteinExistence type="predicted"/>
<dbReference type="Gene3D" id="1.10.238.200">
    <property type="entry name" value="Cullin, PONY binding domain"/>
    <property type="match status" value="1"/>
</dbReference>
<feature type="domain" description="DCUN1" evidence="4">
    <location>
        <begin position="56"/>
        <end position="259"/>
    </location>
</feature>
<evidence type="ECO:0000259" key="4">
    <source>
        <dbReference type="PROSITE" id="PS51229"/>
    </source>
</evidence>
<dbReference type="InterPro" id="IPR005176">
    <property type="entry name" value="PONY_dom"/>
</dbReference>
<dbReference type="PANTHER" id="PTHR12281">
    <property type="entry name" value="RP42 RELATED"/>
    <property type="match status" value="1"/>
</dbReference>
<dbReference type="PROSITE" id="PS51229">
    <property type="entry name" value="DCUN1"/>
    <property type="match status" value="1"/>
</dbReference>
<feature type="region of interest" description="Disordered" evidence="3">
    <location>
        <begin position="46"/>
        <end position="80"/>
    </location>
</feature>
<keyword evidence="1" id="KW-0833">Ubl conjugation pathway</keyword>
<dbReference type="Proteomes" id="UP001390339">
    <property type="component" value="Unassembled WGS sequence"/>
</dbReference>
<reference evidence="5 6" key="1">
    <citation type="journal article" date="2024" name="IMA Fungus">
        <title>Apiospora arundinis, a panoply of carbohydrate-active enzymes and secondary metabolites.</title>
        <authorList>
            <person name="Sorensen T."/>
            <person name="Petersen C."/>
            <person name="Muurmann A.T."/>
            <person name="Christiansen J.V."/>
            <person name="Brundto M.L."/>
            <person name="Overgaard C.K."/>
            <person name="Boysen A.T."/>
            <person name="Wollenberg R.D."/>
            <person name="Larsen T.O."/>
            <person name="Sorensen J.L."/>
            <person name="Nielsen K.L."/>
            <person name="Sondergaard T.E."/>
        </authorList>
    </citation>
    <scope>NUCLEOTIDE SEQUENCE [LARGE SCALE GENOMIC DNA]</scope>
    <source>
        <strain evidence="5 6">AAU 773</strain>
    </source>
</reference>